<dbReference type="SUPFAM" id="SSF140453">
    <property type="entry name" value="EsxAB dimer-like"/>
    <property type="match status" value="1"/>
</dbReference>
<gene>
    <name evidence="1" type="ORF">VE01_09836</name>
</gene>
<reference evidence="2" key="2">
    <citation type="journal article" date="2018" name="Nat. Commun.">
        <title>Extreme sensitivity to ultraviolet light in the fungal pathogen causing white-nose syndrome of bats.</title>
        <authorList>
            <person name="Palmer J.M."/>
            <person name="Drees K.P."/>
            <person name="Foster J.T."/>
            <person name="Lindner D.L."/>
        </authorList>
    </citation>
    <scope>NUCLEOTIDE SEQUENCE [LARGE SCALE GENOMIC DNA]</scope>
    <source>
        <strain evidence="2">UAMH 10579</strain>
    </source>
</reference>
<dbReference type="RefSeq" id="XP_018126380.2">
    <property type="nucleotide sequence ID" value="XM_018279243.2"/>
</dbReference>
<dbReference type="AlphaFoldDB" id="A0A1B8GA37"/>
<organism evidence="1 2">
    <name type="scientific">Pseudogymnoascus verrucosus</name>
    <dbReference type="NCBI Taxonomy" id="342668"/>
    <lineage>
        <taxon>Eukaryota</taxon>
        <taxon>Fungi</taxon>
        <taxon>Dikarya</taxon>
        <taxon>Ascomycota</taxon>
        <taxon>Pezizomycotina</taxon>
        <taxon>Leotiomycetes</taxon>
        <taxon>Thelebolales</taxon>
        <taxon>Thelebolaceae</taxon>
        <taxon>Pseudogymnoascus</taxon>
    </lineage>
</organism>
<dbReference type="EMBL" id="KV460264">
    <property type="protein sequence ID" value="OBT92647.2"/>
    <property type="molecule type" value="Genomic_DNA"/>
</dbReference>
<dbReference type="InterPro" id="IPR036689">
    <property type="entry name" value="ESAT-6-like_sf"/>
</dbReference>
<evidence type="ECO:0000313" key="2">
    <source>
        <dbReference type="Proteomes" id="UP000091956"/>
    </source>
</evidence>
<reference evidence="1 2" key="1">
    <citation type="submission" date="2016-03" db="EMBL/GenBank/DDBJ databases">
        <title>Comparative genomics of Pseudogymnoascus destructans, the fungus causing white-nose syndrome of bats.</title>
        <authorList>
            <person name="Palmer J.M."/>
            <person name="Drees K.P."/>
            <person name="Foster J.T."/>
            <person name="Lindner D.L."/>
        </authorList>
    </citation>
    <scope>NUCLEOTIDE SEQUENCE [LARGE SCALE GENOMIC DNA]</scope>
    <source>
        <strain evidence="1 2">UAMH 10579</strain>
    </source>
</reference>
<evidence type="ECO:0000313" key="1">
    <source>
        <dbReference type="EMBL" id="OBT92647.2"/>
    </source>
</evidence>
<keyword evidence="2" id="KW-1185">Reference proteome</keyword>
<name>A0A1B8GA37_9PEZI</name>
<dbReference type="Proteomes" id="UP000091956">
    <property type="component" value="Unassembled WGS sequence"/>
</dbReference>
<accession>A0A1B8GA37</accession>
<protein>
    <submittedName>
        <fullName evidence="1">Uncharacterized protein</fullName>
    </submittedName>
</protein>
<sequence length="183" mass="19905">MAVIKWVYTGPPSTTVSISHLIITTNNQSQTSKINSRSIQPTHTFQTITMHFTQTLTLLLLPLLAITSPTLLEAADDITTLDTRTGINLGALKVLQHRLFTAHNQITNIDNDLVGPSNNVANQLPGAAGASFRAALERYHAEQGRANADLVKLEKGLGAYVEAANHHERTDRKFWGRGAGGEE</sequence>
<dbReference type="GeneID" id="28843222"/>
<proteinExistence type="predicted"/>